<reference evidence="3" key="1">
    <citation type="journal article" date="2013" name="Nature">
        <title>Draft genome of the wheat A-genome progenitor Triticum urartu.</title>
        <authorList>
            <person name="Ling H.Q."/>
            <person name="Zhao S."/>
            <person name="Liu D."/>
            <person name="Wang J."/>
            <person name="Sun H."/>
            <person name="Zhang C."/>
            <person name="Fan H."/>
            <person name="Li D."/>
            <person name="Dong L."/>
            <person name="Tao Y."/>
            <person name="Gao C."/>
            <person name="Wu H."/>
            <person name="Li Y."/>
            <person name="Cui Y."/>
            <person name="Guo X."/>
            <person name="Zheng S."/>
            <person name="Wang B."/>
            <person name="Yu K."/>
            <person name="Liang Q."/>
            <person name="Yang W."/>
            <person name="Lou X."/>
            <person name="Chen J."/>
            <person name="Feng M."/>
            <person name="Jian J."/>
            <person name="Zhang X."/>
            <person name="Luo G."/>
            <person name="Jiang Y."/>
            <person name="Liu J."/>
            <person name="Wang Z."/>
            <person name="Sha Y."/>
            <person name="Zhang B."/>
            <person name="Wu H."/>
            <person name="Tang D."/>
            <person name="Shen Q."/>
            <person name="Xue P."/>
            <person name="Zou S."/>
            <person name="Wang X."/>
            <person name="Liu X."/>
            <person name="Wang F."/>
            <person name="Yang Y."/>
            <person name="An X."/>
            <person name="Dong Z."/>
            <person name="Zhang K."/>
            <person name="Zhang X."/>
            <person name="Luo M.C."/>
            <person name="Dvorak J."/>
            <person name="Tong Y."/>
            <person name="Wang J."/>
            <person name="Yang H."/>
            <person name="Li Z."/>
            <person name="Wang D."/>
            <person name="Zhang A."/>
            <person name="Wang J."/>
        </authorList>
    </citation>
    <scope>NUCLEOTIDE SEQUENCE</scope>
    <source>
        <strain evidence="3">cv. G1812</strain>
    </source>
</reference>
<feature type="domain" description="Integrase catalytic" evidence="1">
    <location>
        <begin position="1"/>
        <end position="80"/>
    </location>
</feature>
<proteinExistence type="predicted"/>
<dbReference type="Gramene" id="TuG1812G0600002323.01.T01">
    <property type="protein sequence ID" value="TuG1812G0600002323.01.T01.cds277786"/>
    <property type="gene ID" value="TuG1812G0600002323.01"/>
</dbReference>
<dbReference type="InterPro" id="IPR001584">
    <property type="entry name" value="Integrase_cat-core"/>
</dbReference>
<dbReference type="Gene3D" id="3.30.420.10">
    <property type="entry name" value="Ribonuclease H-like superfamily/Ribonuclease H"/>
    <property type="match status" value="1"/>
</dbReference>
<dbReference type="GO" id="GO:0015074">
    <property type="term" value="P:DNA integration"/>
    <property type="evidence" value="ECO:0007669"/>
    <property type="project" value="InterPro"/>
</dbReference>
<name>A0A8R7QTF3_TRIUA</name>
<dbReference type="EnsemblPlants" id="TuG1812G0600002323.01.T01">
    <property type="protein sequence ID" value="TuG1812G0600002323.01.T01.cds277786"/>
    <property type="gene ID" value="TuG1812G0600002323.01"/>
</dbReference>
<protein>
    <recommendedName>
        <fullName evidence="1">Integrase catalytic domain-containing protein</fullName>
    </recommendedName>
</protein>
<dbReference type="AlphaFoldDB" id="A0A8R7QTF3"/>
<evidence type="ECO:0000259" key="1">
    <source>
        <dbReference type="PROSITE" id="PS50994"/>
    </source>
</evidence>
<reference evidence="2" key="3">
    <citation type="submission" date="2022-06" db="UniProtKB">
        <authorList>
            <consortium name="EnsemblPlants"/>
        </authorList>
    </citation>
    <scope>IDENTIFICATION</scope>
</reference>
<sequence length="94" mass="10911">YFRRTGISHRVSCPHTSQQNGIAERKHRHLVETGLALLAHSSLPLRFWDEAFLTACYLINRMPTPVLNKDTPLFRLFHVQPNYSSLRIFGCACW</sequence>
<dbReference type="InterPro" id="IPR012337">
    <property type="entry name" value="RNaseH-like_sf"/>
</dbReference>
<keyword evidence="3" id="KW-1185">Reference proteome</keyword>
<dbReference type="PROSITE" id="PS50994">
    <property type="entry name" value="INTEGRASE"/>
    <property type="match status" value="1"/>
</dbReference>
<dbReference type="PANTHER" id="PTHR42648:SF26">
    <property type="entry name" value="INTEGRASE CATALYTIC DOMAIN-CONTAINING PROTEIN"/>
    <property type="match status" value="1"/>
</dbReference>
<dbReference type="PANTHER" id="PTHR42648">
    <property type="entry name" value="TRANSPOSASE, PUTATIVE-RELATED"/>
    <property type="match status" value="1"/>
</dbReference>
<dbReference type="SUPFAM" id="SSF53098">
    <property type="entry name" value="Ribonuclease H-like"/>
    <property type="match status" value="1"/>
</dbReference>
<dbReference type="Proteomes" id="UP000015106">
    <property type="component" value="Chromosome 6"/>
</dbReference>
<dbReference type="InterPro" id="IPR039537">
    <property type="entry name" value="Retrotran_Ty1/copia-like"/>
</dbReference>
<accession>A0A8R7QTF3</accession>
<evidence type="ECO:0000313" key="3">
    <source>
        <dbReference type="Proteomes" id="UP000015106"/>
    </source>
</evidence>
<dbReference type="InterPro" id="IPR036397">
    <property type="entry name" value="RNaseH_sf"/>
</dbReference>
<dbReference type="GO" id="GO:0003676">
    <property type="term" value="F:nucleic acid binding"/>
    <property type="evidence" value="ECO:0007669"/>
    <property type="project" value="InterPro"/>
</dbReference>
<reference evidence="2" key="2">
    <citation type="submission" date="2018-03" db="EMBL/GenBank/DDBJ databases">
        <title>The Triticum urartu genome reveals the dynamic nature of wheat genome evolution.</title>
        <authorList>
            <person name="Ling H."/>
            <person name="Ma B."/>
            <person name="Shi X."/>
            <person name="Liu H."/>
            <person name="Dong L."/>
            <person name="Sun H."/>
            <person name="Cao Y."/>
            <person name="Gao Q."/>
            <person name="Zheng S."/>
            <person name="Li Y."/>
            <person name="Yu Y."/>
            <person name="Du H."/>
            <person name="Qi M."/>
            <person name="Li Y."/>
            <person name="Yu H."/>
            <person name="Cui Y."/>
            <person name="Wang N."/>
            <person name="Chen C."/>
            <person name="Wu H."/>
            <person name="Zhao Y."/>
            <person name="Zhang J."/>
            <person name="Li Y."/>
            <person name="Zhou W."/>
            <person name="Zhang B."/>
            <person name="Hu W."/>
            <person name="Eijk M."/>
            <person name="Tang J."/>
            <person name="Witsenboer H."/>
            <person name="Zhao S."/>
            <person name="Li Z."/>
            <person name="Zhang A."/>
            <person name="Wang D."/>
            <person name="Liang C."/>
        </authorList>
    </citation>
    <scope>NUCLEOTIDE SEQUENCE [LARGE SCALE GENOMIC DNA]</scope>
    <source>
        <strain evidence="2">cv. G1812</strain>
    </source>
</reference>
<evidence type="ECO:0000313" key="2">
    <source>
        <dbReference type="EnsemblPlants" id="TuG1812G0600002323.01.T01.cds277786"/>
    </source>
</evidence>
<organism evidence="2 3">
    <name type="scientific">Triticum urartu</name>
    <name type="common">Red wild einkorn</name>
    <name type="synonym">Crithodium urartu</name>
    <dbReference type="NCBI Taxonomy" id="4572"/>
    <lineage>
        <taxon>Eukaryota</taxon>
        <taxon>Viridiplantae</taxon>
        <taxon>Streptophyta</taxon>
        <taxon>Embryophyta</taxon>
        <taxon>Tracheophyta</taxon>
        <taxon>Spermatophyta</taxon>
        <taxon>Magnoliopsida</taxon>
        <taxon>Liliopsida</taxon>
        <taxon>Poales</taxon>
        <taxon>Poaceae</taxon>
        <taxon>BOP clade</taxon>
        <taxon>Pooideae</taxon>
        <taxon>Triticodae</taxon>
        <taxon>Triticeae</taxon>
        <taxon>Triticinae</taxon>
        <taxon>Triticum</taxon>
    </lineage>
</organism>